<keyword evidence="3" id="KW-1185">Reference proteome</keyword>
<reference evidence="2" key="1">
    <citation type="journal article" date="2023" name="G3 (Bethesda)">
        <title>A reference genome for the long-term kleptoplast-retaining sea slug Elysia crispata morphotype clarki.</title>
        <authorList>
            <person name="Eastman K.E."/>
            <person name="Pendleton A.L."/>
            <person name="Shaikh M.A."/>
            <person name="Suttiyut T."/>
            <person name="Ogas R."/>
            <person name="Tomko P."/>
            <person name="Gavelis G."/>
            <person name="Widhalm J.R."/>
            <person name="Wisecaver J.H."/>
        </authorList>
    </citation>
    <scope>NUCLEOTIDE SEQUENCE</scope>
    <source>
        <strain evidence="2">ECLA1</strain>
    </source>
</reference>
<comment type="caution">
    <text evidence="2">The sequence shown here is derived from an EMBL/GenBank/DDBJ whole genome shotgun (WGS) entry which is preliminary data.</text>
</comment>
<gene>
    <name evidence="2" type="ORF">RRG08_001588</name>
</gene>
<organism evidence="2 3">
    <name type="scientific">Elysia crispata</name>
    <name type="common">lettuce slug</name>
    <dbReference type="NCBI Taxonomy" id="231223"/>
    <lineage>
        <taxon>Eukaryota</taxon>
        <taxon>Metazoa</taxon>
        <taxon>Spiralia</taxon>
        <taxon>Lophotrochozoa</taxon>
        <taxon>Mollusca</taxon>
        <taxon>Gastropoda</taxon>
        <taxon>Heterobranchia</taxon>
        <taxon>Euthyneura</taxon>
        <taxon>Panpulmonata</taxon>
        <taxon>Sacoglossa</taxon>
        <taxon>Placobranchoidea</taxon>
        <taxon>Plakobranchidae</taxon>
        <taxon>Elysia</taxon>
    </lineage>
</organism>
<dbReference type="Proteomes" id="UP001283361">
    <property type="component" value="Unassembled WGS sequence"/>
</dbReference>
<accession>A0AAE1E067</accession>
<evidence type="ECO:0000256" key="1">
    <source>
        <dbReference type="SAM" id="MobiDB-lite"/>
    </source>
</evidence>
<protein>
    <submittedName>
        <fullName evidence="2">Uncharacterized protein</fullName>
    </submittedName>
</protein>
<proteinExistence type="predicted"/>
<sequence>MGGKHRKAALTGERTRDGAADGNNSRTQRLRPFHRLAVTADDRYAQSDDVEISCDDGLPALFSSLTPTAKGLNLGAGSVPGEGDLDLDRFERGRRLLFVHLYQQNCLVHKLQRALFVDSGRLSAELMGSRVRDMSDQKLDNAHIALHTVTLSLSLAPLLGKSGRFPALLIQTFTIEASRLPATDSQNMERVNCSWQLQKALHSELPPAPLCALCQQSSRRKKWIKDKRICVEAAFSRQLHTTWVLHGAAYTILGSAGAL</sequence>
<dbReference type="EMBL" id="JAWDGP010001678">
    <property type="protein sequence ID" value="KAK3789197.1"/>
    <property type="molecule type" value="Genomic_DNA"/>
</dbReference>
<name>A0AAE1E067_9GAST</name>
<dbReference type="AlphaFoldDB" id="A0AAE1E067"/>
<evidence type="ECO:0000313" key="2">
    <source>
        <dbReference type="EMBL" id="KAK3789197.1"/>
    </source>
</evidence>
<evidence type="ECO:0000313" key="3">
    <source>
        <dbReference type="Proteomes" id="UP001283361"/>
    </source>
</evidence>
<feature type="region of interest" description="Disordered" evidence="1">
    <location>
        <begin position="1"/>
        <end position="28"/>
    </location>
</feature>